<feature type="region of interest" description="Disordered" evidence="3">
    <location>
        <begin position="732"/>
        <end position="804"/>
    </location>
</feature>
<feature type="compositionally biased region" description="Low complexity" evidence="3">
    <location>
        <begin position="788"/>
        <end position="799"/>
    </location>
</feature>
<dbReference type="InterPro" id="IPR036964">
    <property type="entry name" value="RASGEF_cat_dom_sf"/>
</dbReference>
<dbReference type="PANTHER" id="PTHR23113">
    <property type="entry name" value="GUANINE NUCLEOTIDE EXCHANGE FACTOR"/>
    <property type="match status" value="1"/>
</dbReference>
<dbReference type="Proteomes" id="UP000322245">
    <property type="component" value="Unassembled WGS sequence"/>
</dbReference>
<feature type="compositionally biased region" description="Low complexity" evidence="3">
    <location>
        <begin position="436"/>
        <end position="458"/>
    </location>
</feature>
<gene>
    <name evidence="6" type="ORF">B9479_003595</name>
</gene>
<dbReference type="InterPro" id="IPR000651">
    <property type="entry name" value="Ras-like_Gua-exchang_fac_N"/>
</dbReference>
<dbReference type="Gene3D" id="1.20.870.10">
    <property type="entry name" value="Son of sevenless (SoS) protein Chain: S domain 1"/>
    <property type="match status" value="1"/>
</dbReference>
<feature type="compositionally biased region" description="Low complexity" evidence="3">
    <location>
        <begin position="742"/>
        <end position="754"/>
    </location>
</feature>
<dbReference type="SUPFAM" id="SSF48366">
    <property type="entry name" value="Ras GEF"/>
    <property type="match status" value="1"/>
</dbReference>
<proteinExistence type="predicted"/>
<dbReference type="InterPro" id="IPR027417">
    <property type="entry name" value="P-loop_NTPase"/>
</dbReference>
<dbReference type="GO" id="GO:0005085">
    <property type="term" value="F:guanyl-nucleotide exchange factor activity"/>
    <property type="evidence" value="ECO:0007669"/>
    <property type="project" value="UniProtKB-KW"/>
</dbReference>
<dbReference type="EMBL" id="NIDF01000035">
    <property type="protein sequence ID" value="TYJ55691.1"/>
    <property type="molecule type" value="Genomic_DNA"/>
</dbReference>
<dbReference type="InterPro" id="IPR008937">
    <property type="entry name" value="Ras-like_GEF"/>
</dbReference>
<dbReference type="AlphaFoldDB" id="A0A5D3AZJ0"/>
<accession>A0A5D3AZJ0</accession>
<evidence type="ECO:0000259" key="5">
    <source>
        <dbReference type="PROSITE" id="PS50212"/>
    </source>
</evidence>
<feature type="domain" description="Ras-GEF" evidence="4">
    <location>
        <begin position="830"/>
        <end position="1067"/>
    </location>
</feature>
<dbReference type="Pfam" id="PF00618">
    <property type="entry name" value="RasGEF_N"/>
    <property type="match status" value="1"/>
</dbReference>
<dbReference type="SMART" id="SM00147">
    <property type="entry name" value="RasGEF"/>
    <property type="match status" value="1"/>
</dbReference>
<feature type="region of interest" description="Disordered" evidence="3">
    <location>
        <begin position="436"/>
        <end position="471"/>
    </location>
</feature>
<dbReference type="GO" id="GO:0005886">
    <property type="term" value="C:plasma membrane"/>
    <property type="evidence" value="ECO:0007669"/>
    <property type="project" value="TreeGrafter"/>
</dbReference>
<feature type="region of interest" description="Disordered" evidence="3">
    <location>
        <begin position="484"/>
        <end position="529"/>
    </location>
</feature>
<dbReference type="Pfam" id="PF00617">
    <property type="entry name" value="RasGEF"/>
    <property type="match status" value="1"/>
</dbReference>
<feature type="region of interest" description="Disordered" evidence="3">
    <location>
        <begin position="19"/>
        <end position="84"/>
    </location>
</feature>
<dbReference type="PROSITE" id="PS50009">
    <property type="entry name" value="RASGEF_CAT"/>
    <property type="match status" value="1"/>
</dbReference>
<feature type="region of interest" description="Disordered" evidence="3">
    <location>
        <begin position="140"/>
        <end position="238"/>
    </location>
</feature>
<dbReference type="SUPFAM" id="SSF52540">
    <property type="entry name" value="P-loop containing nucleoside triphosphate hydrolases"/>
    <property type="match status" value="1"/>
</dbReference>
<feature type="compositionally biased region" description="Polar residues" evidence="3">
    <location>
        <begin position="219"/>
        <end position="230"/>
    </location>
</feature>
<dbReference type="InterPro" id="IPR023578">
    <property type="entry name" value="Ras_GEF_dom_sf"/>
</dbReference>
<comment type="caution">
    <text evidence="6">The sequence shown here is derived from an EMBL/GenBank/DDBJ whole genome shotgun (WGS) entry which is preliminary data.</text>
</comment>
<evidence type="ECO:0008006" key="8">
    <source>
        <dbReference type="Google" id="ProtNLM"/>
    </source>
</evidence>
<reference evidence="6 7" key="1">
    <citation type="submission" date="2017-05" db="EMBL/GenBank/DDBJ databases">
        <title>The Genome Sequence of Tsuchiyaea wingfieldii DSM 27421.</title>
        <authorList>
            <person name="Cuomo C."/>
            <person name="Passer A."/>
            <person name="Billmyre B."/>
            <person name="Heitman J."/>
        </authorList>
    </citation>
    <scope>NUCLEOTIDE SEQUENCE [LARGE SCALE GENOMIC DNA]</scope>
    <source>
        <strain evidence="6 7">DSM 27421</strain>
    </source>
</reference>
<evidence type="ECO:0000313" key="7">
    <source>
        <dbReference type="Proteomes" id="UP000322245"/>
    </source>
</evidence>
<feature type="compositionally biased region" description="Low complexity" evidence="3">
    <location>
        <begin position="156"/>
        <end position="170"/>
    </location>
</feature>
<evidence type="ECO:0000256" key="1">
    <source>
        <dbReference type="ARBA" id="ARBA00022658"/>
    </source>
</evidence>
<dbReference type="GO" id="GO:0007265">
    <property type="term" value="P:Ras protein signal transduction"/>
    <property type="evidence" value="ECO:0007669"/>
    <property type="project" value="TreeGrafter"/>
</dbReference>
<evidence type="ECO:0000259" key="4">
    <source>
        <dbReference type="PROSITE" id="PS50009"/>
    </source>
</evidence>
<keyword evidence="7" id="KW-1185">Reference proteome</keyword>
<dbReference type="InterPro" id="IPR001895">
    <property type="entry name" value="RASGEF_cat_dom"/>
</dbReference>
<sequence>MHRSALSVYFLKAHTALDHASRQRGPRVSFAPPDRRKTMHRPNAQHLTLDHLAPPTPSDFASPTTPSPTTPASFHTPLASTPSTVRLAMSEEEARRSSYKHKSPSSSPIMSAYAHYVPDLAADPSQAALLQSARMKLSSQDQEAMSKLRVSMKAQSVSDSNSSSSLSPSSPRFPPGTGGQPTRTLRTRRSTLSRIAHTAELEDVKEGKGESEDDGQMKRGQSQPALSRTEPQVPPASSADHVIAVVGHQGVGKTTVIARALRTWGMSNPVKIQSVKGHLVSSCYSQIAPGGKLESSCKVEFLEMDIRALDLDPDAPTIWPASVPGVSGVICCYDAMREETLEGLKDCVARFASINTPTVLLACKSDPHEPLKVLAARGNTVGEPFNVGLIEVTEKTQEGKVKMRNALRWLLYKLEQRQRRQLRQLAALNISQALSTDSTLPSSADASSSAAATEPSSLDHLQSPDSDGESHADKLMWKKKLSLTPRNSEEVTRASGVYDPEEGDEGEVEMLEDEPEPAQEGGEKGASQESLGWLARPEEGPDAGKRAVGEKLARADSMVSQGAQGEPPVFMSLEDIYNHLFTSIVTSKDDEFIKAFFMTYRRFCQPSEVMKEFLVRFQEVEEYGVSRDVRNWALMKLAGALVDWTTRYTGDICAPITADIFSEIVSLLLKHTFMAHLLSDLVTAQNLLPQRTDVDRSWSLKPELDPPHSATSELVIDSEVLYDLEKFDDGQGSDSFGRKTGSSNSVSTSSLALDSQRRRSGSEPRPTTNLVHPPPPPLPQQKTEKEGSISSGKSRSASGSHRKLDVIPHLNDEISEARWGYAINSVLRMDPRTFAAELTRLQWELFENIRPRDVFRHDFGKETDGPVGKAIAFFNRLSRWISTMILAPHKPKHRARLIERFMIIAHQLRRLNNYDSLYAVISGLRETSVHRLASTNALVQLSPAEEKEFQSHLKLMDPRGGYVHYRRALQADISHGRGAIPLINNILSLVIRLQSVRHEDVRKSDGMVQWDKFMRFGEILGTITECQDRGPAAQGEASPGFRKLMEETVILTDEDALWERSQMLENGTETMGGKMLKRLANLGFS</sequence>
<dbReference type="PANTHER" id="PTHR23113:SF348">
    <property type="entry name" value="GUANYL-NUCLEOTIDE EXCHANGE FACTOR RASGEF, PUTATIVE (AFU_ORTHOLOGUE AFUA_1G04700)-RELATED"/>
    <property type="match status" value="1"/>
</dbReference>
<evidence type="ECO:0000256" key="2">
    <source>
        <dbReference type="PROSITE-ProRule" id="PRU00168"/>
    </source>
</evidence>
<feature type="compositionally biased region" description="Basic and acidic residues" evidence="3">
    <location>
        <begin position="197"/>
        <end position="210"/>
    </location>
</feature>
<feature type="compositionally biased region" description="Acidic residues" evidence="3">
    <location>
        <begin position="499"/>
        <end position="517"/>
    </location>
</feature>
<evidence type="ECO:0000256" key="3">
    <source>
        <dbReference type="SAM" id="MobiDB-lite"/>
    </source>
</evidence>
<feature type="domain" description="N-terminal Ras-GEF" evidence="5">
    <location>
        <begin position="564"/>
        <end position="689"/>
    </location>
</feature>
<evidence type="ECO:0000313" key="6">
    <source>
        <dbReference type="EMBL" id="TYJ55691.1"/>
    </source>
</evidence>
<protein>
    <recommendedName>
        <fullName evidence="8">Ras GEF</fullName>
    </recommendedName>
</protein>
<dbReference type="Gene3D" id="1.10.840.10">
    <property type="entry name" value="Ras guanine-nucleotide exchange factors catalytic domain"/>
    <property type="match status" value="1"/>
</dbReference>
<organism evidence="6 7">
    <name type="scientific">Cryptococcus floricola</name>
    <dbReference type="NCBI Taxonomy" id="2591691"/>
    <lineage>
        <taxon>Eukaryota</taxon>
        <taxon>Fungi</taxon>
        <taxon>Dikarya</taxon>
        <taxon>Basidiomycota</taxon>
        <taxon>Agaricomycotina</taxon>
        <taxon>Tremellomycetes</taxon>
        <taxon>Tremellales</taxon>
        <taxon>Cryptococcaceae</taxon>
        <taxon>Cryptococcus</taxon>
    </lineage>
</organism>
<dbReference type="Gene3D" id="3.40.50.300">
    <property type="entry name" value="P-loop containing nucleotide triphosphate hydrolases"/>
    <property type="match status" value="1"/>
</dbReference>
<dbReference type="PROSITE" id="PS50212">
    <property type="entry name" value="RASGEF_NTER"/>
    <property type="match status" value="1"/>
</dbReference>
<name>A0A5D3AZJ0_9TREE</name>
<keyword evidence="1 2" id="KW-0344">Guanine-nucleotide releasing factor</keyword>